<reference evidence="4" key="1">
    <citation type="journal article" date="2017" name="Cell">
        <title>Insights into land plant evolution garnered from the Marchantia polymorpha genome.</title>
        <authorList>
            <person name="Bowman J.L."/>
            <person name="Kohchi T."/>
            <person name="Yamato K.T."/>
            <person name="Jenkins J."/>
            <person name="Shu S."/>
            <person name="Ishizaki K."/>
            <person name="Yamaoka S."/>
            <person name="Nishihama R."/>
            <person name="Nakamura Y."/>
            <person name="Berger F."/>
            <person name="Adam C."/>
            <person name="Aki S.S."/>
            <person name="Althoff F."/>
            <person name="Araki T."/>
            <person name="Arteaga-Vazquez M.A."/>
            <person name="Balasubrmanian S."/>
            <person name="Barry K."/>
            <person name="Bauer D."/>
            <person name="Boehm C.R."/>
            <person name="Briginshaw L."/>
            <person name="Caballero-Perez J."/>
            <person name="Catarino B."/>
            <person name="Chen F."/>
            <person name="Chiyoda S."/>
            <person name="Chovatia M."/>
            <person name="Davies K.M."/>
            <person name="Delmans M."/>
            <person name="Demura T."/>
            <person name="Dierschke T."/>
            <person name="Dolan L."/>
            <person name="Dorantes-Acosta A.E."/>
            <person name="Eklund D.M."/>
            <person name="Florent S.N."/>
            <person name="Flores-Sandoval E."/>
            <person name="Fujiyama A."/>
            <person name="Fukuzawa H."/>
            <person name="Galik B."/>
            <person name="Grimanelli D."/>
            <person name="Grimwood J."/>
            <person name="Grossniklaus U."/>
            <person name="Hamada T."/>
            <person name="Haseloff J."/>
            <person name="Hetherington A.J."/>
            <person name="Higo A."/>
            <person name="Hirakawa Y."/>
            <person name="Hundley H.N."/>
            <person name="Ikeda Y."/>
            <person name="Inoue K."/>
            <person name="Inoue S.I."/>
            <person name="Ishida S."/>
            <person name="Jia Q."/>
            <person name="Kakita M."/>
            <person name="Kanazawa T."/>
            <person name="Kawai Y."/>
            <person name="Kawashima T."/>
            <person name="Kennedy M."/>
            <person name="Kinose K."/>
            <person name="Kinoshita T."/>
            <person name="Kohara Y."/>
            <person name="Koide E."/>
            <person name="Komatsu K."/>
            <person name="Kopischke S."/>
            <person name="Kubo M."/>
            <person name="Kyozuka J."/>
            <person name="Lagercrantz U."/>
            <person name="Lin S.S."/>
            <person name="Lindquist E."/>
            <person name="Lipzen A.M."/>
            <person name="Lu C.W."/>
            <person name="De Luna E."/>
            <person name="Martienssen R.A."/>
            <person name="Minamino N."/>
            <person name="Mizutani M."/>
            <person name="Mizutani M."/>
            <person name="Mochizuki N."/>
            <person name="Monte I."/>
            <person name="Mosher R."/>
            <person name="Nagasaki H."/>
            <person name="Nakagami H."/>
            <person name="Naramoto S."/>
            <person name="Nishitani K."/>
            <person name="Ohtani M."/>
            <person name="Okamoto T."/>
            <person name="Okumura M."/>
            <person name="Phillips J."/>
            <person name="Pollak B."/>
            <person name="Reinders A."/>
            <person name="Rovekamp M."/>
            <person name="Sano R."/>
            <person name="Sawa S."/>
            <person name="Schmid M.W."/>
            <person name="Shirakawa M."/>
            <person name="Solano R."/>
            <person name="Spunde A."/>
            <person name="Suetsugu N."/>
            <person name="Sugano S."/>
            <person name="Sugiyama A."/>
            <person name="Sun R."/>
            <person name="Suzuki Y."/>
            <person name="Takenaka M."/>
            <person name="Takezawa D."/>
            <person name="Tomogane H."/>
            <person name="Tsuzuki M."/>
            <person name="Ueda T."/>
            <person name="Umeda M."/>
            <person name="Ward J.M."/>
            <person name="Watanabe Y."/>
            <person name="Yazaki K."/>
            <person name="Yokoyama R."/>
            <person name="Yoshitake Y."/>
            <person name="Yotsui I."/>
            <person name="Zachgo S."/>
            <person name="Schmutz J."/>
        </authorList>
    </citation>
    <scope>NUCLEOTIDE SEQUENCE [LARGE SCALE GENOMIC DNA]</scope>
    <source>
        <strain evidence="4">Tak-1</strain>
    </source>
</reference>
<feature type="compositionally biased region" description="Basic residues" evidence="1">
    <location>
        <begin position="26"/>
        <end position="35"/>
    </location>
</feature>
<dbReference type="PANTHER" id="PTHR33512">
    <property type="entry name" value="PROTEIN, PUTATIVE (DUF1191)-RELATED"/>
    <property type="match status" value="1"/>
</dbReference>
<gene>
    <name evidence="3" type="ORF">MARPO_0214s0006</name>
</gene>
<name>A0A2R6W011_MARPO</name>
<sequence length="362" mass="38742">MTAAGASARAVSASDSSHMCSPGGRACRKLNRNSRRSSDRVQQVLEGSSSLLFASPRRASSNLALLAALLLSLLLLAQAQAQSAEEFSVDRTALNQQIQTAAFQSFPRRVVTGAVYNASLPGNLSGVADVRMVRFRTGRLRRYGFQFGEVNLPVGVKVEENLRHVVLVYRSFKDYNFHNATAGSEFAAPVVGVLVYNGTNLTNFDPLPELRVTTTARPIEVTVANLNTNNNNNINATCVLFNDTDIVVSNFTSPSSSSCSWTTLGDFALLVPRVMDSPGGSKSSNNAWKIAVGAVAGAIVLLGLLSLVALVAVRYRERAKFAKMERVADHGETLHHTLIGGGRAPAAASTRTKPVLESDYVS</sequence>
<dbReference type="PANTHER" id="PTHR33512:SF14">
    <property type="entry name" value="EXPRESSED PROTEIN"/>
    <property type="match status" value="1"/>
</dbReference>
<keyword evidence="2" id="KW-1133">Transmembrane helix</keyword>
<keyword evidence="2" id="KW-0472">Membrane</keyword>
<dbReference type="AlphaFoldDB" id="A0A2R6W011"/>
<keyword evidence="2" id="KW-0812">Transmembrane</keyword>
<dbReference type="Proteomes" id="UP000244005">
    <property type="component" value="Unassembled WGS sequence"/>
</dbReference>
<evidence type="ECO:0000256" key="2">
    <source>
        <dbReference type="SAM" id="Phobius"/>
    </source>
</evidence>
<proteinExistence type="predicted"/>
<accession>A0A2R6W011</accession>
<dbReference type="InterPro" id="IPR010605">
    <property type="entry name" value="DUF1191"/>
</dbReference>
<dbReference type="OMA" id="VIEHEYF"/>
<feature type="region of interest" description="Disordered" evidence="1">
    <location>
        <begin position="341"/>
        <end position="362"/>
    </location>
</feature>
<feature type="region of interest" description="Disordered" evidence="1">
    <location>
        <begin position="1"/>
        <end position="39"/>
    </location>
</feature>
<evidence type="ECO:0000313" key="4">
    <source>
        <dbReference type="Proteomes" id="UP000244005"/>
    </source>
</evidence>
<feature type="transmembrane region" description="Helical" evidence="2">
    <location>
        <begin position="290"/>
        <end position="313"/>
    </location>
</feature>
<evidence type="ECO:0000313" key="3">
    <source>
        <dbReference type="EMBL" id="PTQ27180.1"/>
    </source>
</evidence>
<protein>
    <submittedName>
        <fullName evidence="3">Uncharacterized protein</fullName>
    </submittedName>
</protein>
<organism evidence="3 4">
    <name type="scientific">Marchantia polymorpha</name>
    <name type="common">Common liverwort</name>
    <name type="synonym">Marchantia aquatica</name>
    <dbReference type="NCBI Taxonomy" id="3197"/>
    <lineage>
        <taxon>Eukaryota</taxon>
        <taxon>Viridiplantae</taxon>
        <taxon>Streptophyta</taxon>
        <taxon>Embryophyta</taxon>
        <taxon>Marchantiophyta</taxon>
        <taxon>Marchantiopsida</taxon>
        <taxon>Marchantiidae</taxon>
        <taxon>Marchantiales</taxon>
        <taxon>Marchantiaceae</taxon>
        <taxon>Marchantia</taxon>
    </lineage>
</organism>
<keyword evidence="4" id="KW-1185">Reference proteome</keyword>
<dbReference type="Pfam" id="PF06697">
    <property type="entry name" value="DUF1191"/>
    <property type="match status" value="1"/>
</dbReference>
<feature type="compositionally biased region" description="Low complexity" evidence="1">
    <location>
        <begin position="1"/>
        <end position="17"/>
    </location>
</feature>
<dbReference type="OrthoDB" id="768690at2759"/>
<evidence type="ECO:0000256" key="1">
    <source>
        <dbReference type="SAM" id="MobiDB-lite"/>
    </source>
</evidence>
<dbReference type="Gramene" id="Mp4g13400.1">
    <property type="protein sequence ID" value="Mp4g13400.1.cds1"/>
    <property type="gene ID" value="Mp4g13400"/>
</dbReference>
<dbReference type="EMBL" id="KZ772952">
    <property type="protein sequence ID" value="PTQ27180.1"/>
    <property type="molecule type" value="Genomic_DNA"/>
</dbReference>